<gene>
    <name evidence="1" type="ORF">FRACA_1520003</name>
</gene>
<evidence type="ECO:0000313" key="2">
    <source>
        <dbReference type="Proteomes" id="UP000234331"/>
    </source>
</evidence>
<dbReference type="Proteomes" id="UP000234331">
    <property type="component" value="Unassembled WGS sequence"/>
</dbReference>
<accession>A0A2I2KM34</accession>
<evidence type="ECO:0000313" key="1">
    <source>
        <dbReference type="EMBL" id="SNQ46724.1"/>
    </source>
</evidence>
<proteinExistence type="predicted"/>
<protein>
    <submittedName>
        <fullName evidence="1">Uncharacterized protein</fullName>
    </submittedName>
</protein>
<keyword evidence="2" id="KW-1185">Reference proteome</keyword>
<dbReference type="EMBL" id="FZMO01000060">
    <property type="protein sequence ID" value="SNQ46724.1"/>
    <property type="molecule type" value="Genomic_DNA"/>
</dbReference>
<organism evidence="1 2">
    <name type="scientific">Frankia canadensis</name>
    <dbReference type="NCBI Taxonomy" id="1836972"/>
    <lineage>
        <taxon>Bacteria</taxon>
        <taxon>Bacillati</taxon>
        <taxon>Actinomycetota</taxon>
        <taxon>Actinomycetes</taxon>
        <taxon>Frankiales</taxon>
        <taxon>Frankiaceae</taxon>
        <taxon>Frankia</taxon>
    </lineage>
</organism>
<dbReference type="AlphaFoldDB" id="A0A2I2KM34"/>
<sequence length="67" mass="7208">MTAAAHRPALRWCGLSRVRLGREAKPQGVPVGDGFGPLDFQHVDVVLPCRHGVEQAGIVEGRGVHRS</sequence>
<reference evidence="1 2" key="1">
    <citation type="submission" date="2017-06" db="EMBL/GenBank/DDBJ databases">
        <authorList>
            <person name="Kim H.J."/>
            <person name="Triplett B.A."/>
        </authorList>
    </citation>
    <scope>NUCLEOTIDE SEQUENCE [LARGE SCALE GENOMIC DNA]</scope>
    <source>
        <strain evidence="1">FRACA_ARgP5</strain>
    </source>
</reference>
<name>A0A2I2KM34_9ACTN</name>